<dbReference type="EC" id="1.1.1.170" evidence="32"/>
<dbReference type="PANTHER" id="PTHR43245">
    <property type="entry name" value="BIFUNCTIONAL POLYMYXIN RESISTANCE PROTEIN ARNA"/>
    <property type="match status" value="1"/>
</dbReference>
<sequence length="346" mass="37967">MATRNRAGERRCLVIGGAGFLGQHLVEALVARGYAVGVFDVRPGPPISGVVYFTGDLCNQEDLMPALQSVSVVFHCASPSPASNNRNLFYRVNCQGTQTVIAACQAAGVKRLVLTSSASVVFEGVDLKDATEEMPYARRPIDYYTETKILQEKAVLAANCPERGFLTVAIRPHGIFGPRDPQLVPILVDAARRGKMKFIIGDGSNLVDFTYVENVAHGHILAAEHLDPGSPVCGQAFHITNDEPVPFWAFMSRLLEGLGYAAPRHRLPYRLVYVLALLLQLLSTLLRPVWAFTPTFSPMRVALAATHHYYSCARAKRLLGYRPPVQLDDAVARTLASYPHLRRTAN</sequence>
<dbReference type="GO" id="GO:0000252">
    <property type="term" value="F:3-beta-hydroxysteroid dehydrogenase [NAD(P)+]/C4-decarboxylase activity"/>
    <property type="evidence" value="ECO:0007669"/>
    <property type="project" value="UniProtKB-EC"/>
</dbReference>
<keyword evidence="15" id="KW-0756">Sterol biosynthesis</keyword>
<dbReference type="Proteomes" id="UP001318040">
    <property type="component" value="Chromosome 16"/>
</dbReference>
<evidence type="ECO:0000259" key="35">
    <source>
        <dbReference type="Pfam" id="PF01073"/>
    </source>
</evidence>
<keyword evidence="12 34" id="KW-1133">Transmembrane helix</keyword>
<evidence type="ECO:0000256" key="13">
    <source>
        <dbReference type="ARBA" id="ARBA00022990"/>
    </source>
</evidence>
<keyword evidence="10" id="KW-0256">Endoplasmic reticulum</keyword>
<dbReference type="Gene3D" id="3.40.50.720">
    <property type="entry name" value="NAD(P)-binding Rossmann-like Domain"/>
    <property type="match status" value="1"/>
</dbReference>
<keyword evidence="6" id="KW-0153">Cholesterol metabolism</keyword>
<evidence type="ECO:0000256" key="6">
    <source>
        <dbReference type="ARBA" id="ARBA00022548"/>
    </source>
</evidence>
<comment type="pathway">
    <text evidence="31">Steroid biosynthesis; zymosterol biosynthesis; zymosterol from lanosterol: step 4/6.</text>
</comment>
<keyword evidence="8 34" id="KW-0812">Transmembrane</keyword>
<keyword evidence="18 34" id="KW-0472">Membrane</keyword>
<evidence type="ECO:0000256" key="31">
    <source>
        <dbReference type="ARBA" id="ARBA00060653"/>
    </source>
</evidence>
<keyword evidence="20" id="KW-0753">Steroid metabolism</keyword>
<dbReference type="SUPFAM" id="SSF51735">
    <property type="entry name" value="NAD(P)-binding Rossmann-fold domains"/>
    <property type="match status" value="1"/>
</dbReference>
<evidence type="ECO:0000256" key="33">
    <source>
        <dbReference type="ARBA" id="ARBA00074569"/>
    </source>
</evidence>
<evidence type="ECO:0000256" key="29">
    <source>
        <dbReference type="ARBA" id="ARBA00052679"/>
    </source>
</evidence>
<accession>A0AAJ7WVJ2</accession>
<comment type="catalytic activity">
    <reaction evidence="26">
        <text>4alpha-carboxy-4beta-methyl-5alpha-cholest-8-en-3beta-ol + NAD(+) = 4alpha-methyl-5alpha-cholest-8-en-3-one + CO2 + NADH</text>
        <dbReference type="Rhea" id="RHEA:47168"/>
        <dbReference type="ChEBI" id="CHEBI:16526"/>
        <dbReference type="ChEBI" id="CHEBI:57540"/>
        <dbReference type="ChEBI" id="CHEBI:57945"/>
        <dbReference type="ChEBI" id="CHEBI:87047"/>
        <dbReference type="ChEBI" id="CHEBI:87050"/>
    </reaction>
    <physiologicalReaction direction="left-to-right" evidence="26">
        <dbReference type="Rhea" id="RHEA:47169"/>
    </physiologicalReaction>
</comment>
<keyword evidence="14 34" id="KW-0560">Oxidoreductase</keyword>
<dbReference type="Pfam" id="PF01073">
    <property type="entry name" value="3Beta_HSD"/>
    <property type="match status" value="1"/>
</dbReference>
<comment type="catalytic activity">
    <reaction evidence="21">
        <text>4alpha-carboxyzymosterol + NAD(+) = zymosterone + CO2 + NADH</text>
        <dbReference type="Rhea" id="RHEA:47164"/>
        <dbReference type="ChEBI" id="CHEBI:16526"/>
        <dbReference type="ChEBI" id="CHEBI:52386"/>
        <dbReference type="ChEBI" id="CHEBI:57540"/>
        <dbReference type="ChEBI" id="CHEBI:57945"/>
        <dbReference type="ChEBI" id="CHEBI:143575"/>
    </reaction>
    <physiologicalReaction direction="left-to-right" evidence="21">
        <dbReference type="Rhea" id="RHEA:47165"/>
    </physiologicalReaction>
</comment>
<comment type="catalytic activity">
    <reaction evidence="29">
        <text>4beta-methylzymosterol-4alpha-carboxylate + NADP(+) = 3-dehydro-4-methylzymosterol + CO2 + NADPH</text>
        <dbReference type="Rhea" id="RHEA:33447"/>
        <dbReference type="ChEBI" id="CHEBI:16526"/>
        <dbReference type="ChEBI" id="CHEBI:50593"/>
        <dbReference type="ChEBI" id="CHEBI:57783"/>
        <dbReference type="ChEBI" id="CHEBI:58349"/>
        <dbReference type="ChEBI" id="CHEBI:64925"/>
        <dbReference type="EC" id="1.1.1.170"/>
    </reaction>
    <physiologicalReaction direction="left-to-right" evidence="29">
        <dbReference type="Rhea" id="RHEA:33448"/>
    </physiologicalReaction>
</comment>
<keyword evidence="11" id="KW-0752">Steroid biosynthesis</keyword>
<reference evidence="37" key="1">
    <citation type="submission" date="2025-08" db="UniProtKB">
        <authorList>
            <consortium name="RefSeq"/>
        </authorList>
    </citation>
    <scope>IDENTIFICATION</scope>
    <source>
        <tissue evidence="37">Sperm</tissue>
    </source>
</reference>
<dbReference type="InterPro" id="IPR002225">
    <property type="entry name" value="3Beta_OHSteriod_DH/Estase"/>
</dbReference>
<dbReference type="CTD" id="50814"/>
<keyword evidence="9" id="KW-0152">Cholesterol biosynthesis</keyword>
<comment type="subcellular location">
    <subcellularLocation>
        <location evidence="1">Endoplasmic reticulum membrane</location>
        <topology evidence="1">Single-pass membrane protein</topology>
    </subcellularLocation>
    <subcellularLocation>
        <location evidence="2">Lipid droplet</location>
    </subcellularLocation>
</comment>
<evidence type="ECO:0000256" key="28">
    <source>
        <dbReference type="ARBA" id="ARBA00052650"/>
    </source>
</evidence>
<comment type="catalytic activity">
    <reaction evidence="24">
        <text>a 3beta-hydroxysteroid-4alpha-carboxylate + NAD(+) = a 3-oxosteroid + CO2 + NADH</text>
        <dbReference type="Rhea" id="RHEA:34775"/>
        <dbReference type="ChEBI" id="CHEBI:16526"/>
        <dbReference type="ChEBI" id="CHEBI:47788"/>
        <dbReference type="ChEBI" id="CHEBI:57540"/>
        <dbReference type="ChEBI" id="CHEBI:57945"/>
        <dbReference type="ChEBI" id="CHEBI:136966"/>
        <dbReference type="EC" id="1.1.1.170"/>
    </reaction>
</comment>
<evidence type="ECO:0000256" key="1">
    <source>
        <dbReference type="ARBA" id="ARBA00004389"/>
    </source>
</evidence>
<comment type="catalytic activity">
    <reaction evidence="23">
        <text>a 3beta-hydroxysteroid-4alpha-carboxylate + NADP(+) = a 3-oxosteroid + CO2 + NADPH</text>
        <dbReference type="Rhea" id="RHEA:34771"/>
        <dbReference type="ChEBI" id="CHEBI:16526"/>
        <dbReference type="ChEBI" id="CHEBI:47788"/>
        <dbReference type="ChEBI" id="CHEBI:57783"/>
        <dbReference type="ChEBI" id="CHEBI:58349"/>
        <dbReference type="ChEBI" id="CHEBI:136966"/>
        <dbReference type="EC" id="1.1.1.170"/>
    </reaction>
</comment>
<dbReference type="InterPro" id="IPR036291">
    <property type="entry name" value="NAD(P)-bd_dom_sf"/>
</dbReference>
<evidence type="ECO:0000256" key="8">
    <source>
        <dbReference type="ARBA" id="ARBA00022692"/>
    </source>
</evidence>
<evidence type="ECO:0000256" key="23">
    <source>
        <dbReference type="ARBA" id="ARBA00051034"/>
    </source>
</evidence>
<evidence type="ECO:0000256" key="10">
    <source>
        <dbReference type="ARBA" id="ARBA00022824"/>
    </source>
</evidence>
<comment type="catalytic activity">
    <reaction evidence="22">
        <text>4alpha-carboxy-5alpha-cholest-8-ene-3beta-ol + NADP(+) = 5alpha-cholest-8-en-3-one + CO2 + NADPH</text>
        <dbReference type="Rhea" id="RHEA:46848"/>
        <dbReference type="ChEBI" id="CHEBI:16526"/>
        <dbReference type="ChEBI" id="CHEBI:57783"/>
        <dbReference type="ChEBI" id="CHEBI:58349"/>
        <dbReference type="ChEBI" id="CHEBI:87055"/>
        <dbReference type="ChEBI" id="CHEBI:87056"/>
    </reaction>
    <physiologicalReaction direction="left-to-right" evidence="22">
        <dbReference type="Rhea" id="RHEA:46849"/>
    </physiologicalReaction>
</comment>
<evidence type="ECO:0000256" key="18">
    <source>
        <dbReference type="ARBA" id="ARBA00023136"/>
    </source>
</evidence>
<evidence type="ECO:0000256" key="4">
    <source>
        <dbReference type="ARBA" id="ARBA00011738"/>
    </source>
</evidence>
<evidence type="ECO:0000256" key="11">
    <source>
        <dbReference type="ARBA" id="ARBA00022955"/>
    </source>
</evidence>
<evidence type="ECO:0000256" key="15">
    <source>
        <dbReference type="ARBA" id="ARBA00023011"/>
    </source>
</evidence>
<evidence type="ECO:0000256" key="14">
    <source>
        <dbReference type="ARBA" id="ARBA00023002"/>
    </source>
</evidence>
<evidence type="ECO:0000256" key="2">
    <source>
        <dbReference type="ARBA" id="ARBA00004502"/>
    </source>
</evidence>
<gene>
    <name evidence="37" type="primary">NSDHL</name>
</gene>
<evidence type="ECO:0000256" key="24">
    <source>
        <dbReference type="ARBA" id="ARBA00051208"/>
    </source>
</evidence>
<keyword evidence="5" id="KW-0444">Lipid biosynthesis</keyword>
<keyword evidence="36" id="KW-1185">Reference proteome</keyword>
<evidence type="ECO:0000256" key="30">
    <source>
        <dbReference type="ARBA" id="ARBA00052802"/>
    </source>
</evidence>
<keyword evidence="19" id="KW-1207">Sterol metabolism</keyword>
<evidence type="ECO:0000256" key="19">
    <source>
        <dbReference type="ARBA" id="ARBA00023166"/>
    </source>
</evidence>
<evidence type="ECO:0000256" key="26">
    <source>
        <dbReference type="ARBA" id="ARBA00051762"/>
    </source>
</evidence>
<dbReference type="GO" id="GO:0006695">
    <property type="term" value="P:cholesterol biosynthetic process"/>
    <property type="evidence" value="ECO:0007669"/>
    <property type="project" value="UniProtKB-KW"/>
</dbReference>
<keyword evidence="16" id="KW-0520">NAD</keyword>
<comment type="catalytic activity">
    <reaction evidence="27">
        <text>4beta-methylzymosterol-4alpha-carboxylate + NAD(+) = 3-dehydro-4-methylzymosterol + CO2 + NADH</text>
        <dbReference type="Rhea" id="RHEA:47160"/>
        <dbReference type="ChEBI" id="CHEBI:16526"/>
        <dbReference type="ChEBI" id="CHEBI:50593"/>
        <dbReference type="ChEBI" id="CHEBI:57540"/>
        <dbReference type="ChEBI" id="CHEBI:57945"/>
        <dbReference type="ChEBI" id="CHEBI:64925"/>
    </reaction>
    <physiologicalReaction direction="left-to-right" evidence="27">
        <dbReference type="Rhea" id="RHEA:47161"/>
    </physiologicalReaction>
</comment>
<evidence type="ECO:0000256" key="20">
    <source>
        <dbReference type="ARBA" id="ARBA00023221"/>
    </source>
</evidence>
<comment type="catalytic activity">
    <reaction evidence="28">
        <text>4alpha-carboxy-5alpha-cholest-8-ene-3beta-ol + NAD(+) = 5alpha-cholest-8-en-3-one + CO2 + NADH</text>
        <dbReference type="Rhea" id="RHEA:47172"/>
        <dbReference type="ChEBI" id="CHEBI:16526"/>
        <dbReference type="ChEBI" id="CHEBI:57540"/>
        <dbReference type="ChEBI" id="CHEBI:57945"/>
        <dbReference type="ChEBI" id="CHEBI:87055"/>
        <dbReference type="ChEBI" id="CHEBI:87056"/>
    </reaction>
    <physiologicalReaction direction="left-to-right" evidence="28">
        <dbReference type="Rhea" id="RHEA:47173"/>
    </physiologicalReaction>
</comment>
<evidence type="ECO:0000256" key="7">
    <source>
        <dbReference type="ARBA" id="ARBA00022677"/>
    </source>
</evidence>
<dbReference type="GO" id="GO:0005811">
    <property type="term" value="C:lipid droplet"/>
    <property type="evidence" value="ECO:0007669"/>
    <property type="project" value="UniProtKB-SubCell"/>
</dbReference>
<evidence type="ECO:0000256" key="34">
    <source>
        <dbReference type="RuleBase" id="RU004475"/>
    </source>
</evidence>
<evidence type="ECO:0000256" key="16">
    <source>
        <dbReference type="ARBA" id="ARBA00023027"/>
    </source>
</evidence>
<evidence type="ECO:0000256" key="27">
    <source>
        <dbReference type="ARBA" id="ARBA00051958"/>
    </source>
</evidence>
<dbReference type="PANTHER" id="PTHR43245:SF51">
    <property type="entry name" value="SHORT CHAIN DEHYDROGENASE_REDUCTASE FAMILY 42E, MEMBER 2"/>
    <property type="match status" value="1"/>
</dbReference>
<feature type="transmembrane region" description="Helical" evidence="34">
    <location>
        <begin position="271"/>
        <end position="290"/>
    </location>
</feature>
<dbReference type="RefSeq" id="XP_032811550.1">
    <property type="nucleotide sequence ID" value="XM_032955659.1"/>
</dbReference>
<evidence type="ECO:0000313" key="37">
    <source>
        <dbReference type="RefSeq" id="XP_032811550.1"/>
    </source>
</evidence>
<protein>
    <recommendedName>
        <fullName evidence="33">Sterol-4-alpha-carboxylate 3-dehydrogenase, decarboxylating</fullName>
        <ecNumber evidence="32">1.1.1.170</ecNumber>
    </recommendedName>
</protein>
<feature type="domain" description="3-beta hydroxysteroid dehydrogenase/isomerase" evidence="35">
    <location>
        <begin position="13"/>
        <end position="267"/>
    </location>
</feature>
<comment type="catalytic activity">
    <reaction evidence="25">
        <text>4alpha-carboxy-4beta-methyl-5alpha-cholest-8-en-3beta-ol + NADP(+) = 4alpha-methyl-5alpha-cholest-8-en-3-one + CO2 + NADPH</text>
        <dbReference type="Rhea" id="RHEA:46828"/>
        <dbReference type="ChEBI" id="CHEBI:16526"/>
        <dbReference type="ChEBI" id="CHEBI:57783"/>
        <dbReference type="ChEBI" id="CHEBI:58349"/>
        <dbReference type="ChEBI" id="CHEBI:87047"/>
        <dbReference type="ChEBI" id="CHEBI:87050"/>
    </reaction>
    <physiologicalReaction direction="left-to-right" evidence="25">
        <dbReference type="Rhea" id="RHEA:46829"/>
    </physiologicalReaction>
</comment>
<dbReference type="AlphaFoldDB" id="A0AAJ7WVJ2"/>
<evidence type="ECO:0000256" key="5">
    <source>
        <dbReference type="ARBA" id="ARBA00022516"/>
    </source>
</evidence>
<evidence type="ECO:0000256" key="25">
    <source>
        <dbReference type="ARBA" id="ARBA00051429"/>
    </source>
</evidence>
<evidence type="ECO:0000313" key="36">
    <source>
        <dbReference type="Proteomes" id="UP001318040"/>
    </source>
</evidence>
<keyword evidence="17" id="KW-0443">Lipid metabolism</keyword>
<keyword evidence="13" id="KW-0007">Acetylation</keyword>
<evidence type="ECO:0000256" key="17">
    <source>
        <dbReference type="ARBA" id="ARBA00023098"/>
    </source>
</evidence>
<organism evidence="36 37">
    <name type="scientific">Petromyzon marinus</name>
    <name type="common">Sea lamprey</name>
    <dbReference type="NCBI Taxonomy" id="7757"/>
    <lineage>
        <taxon>Eukaryota</taxon>
        <taxon>Metazoa</taxon>
        <taxon>Chordata</taxon>
        <taxon>Craniata</taxon>
        <taxon>Vertebrata</taxon>
        <taxon>Cyclostomata</taxon>
        <taxon>Hyperoartia</taxon>
        <taxon>Petromyzontiformes</taxon>
        <taxon>Petromyzontidae</taxon>
        <taxon>Petromyzon</taxon>
    </lineage>
</organism>
<evidence type="ECO:0000256" key="32">
    <source>
        <dbReference type="ARBA" id="ARBA00066634"/>
    </source>
</evidence>
<name>A0AAJ7WVJ2_PETMA</name>
<evidence type="ECO:0000256" key="3">
    <source>
        <dbReference type="ARBA" id="ARBA00009219"/>
    </source>
</evidence>
<evidence type="ECO:0000256" key="9">
    <source>
        <dbReference type="ARBA" id="ARBA00022778"/>
    </source>
</evidence>
<dbReference type="GeneID" id="116943042"/>
<proteinExistence type="inferred from homology"/>
<dbReference type="FunFam" id="3.40.50.720:FF:000251">
    <property type="entry name" value="Sterol-4-alpha-carboxylate 3-dehydrogenase, decarboxylating"/>
    <property type="match status" value="1"/>
</dbReference>
<comment type="subunit">
    <text evidence="4">Homodimer.</text>
</comment>
<evidence type="ECO:0000256" key="22">
    <source>
        <dbReference type="ARBA" id="ARBA00051020"/>
    </source>
</evidence>
<keyword evidence="7" id="KW-0551">Lipid droplet</keyword>
<dbReference type="InterPro" id="IPR050177">
    <property type="entry name" value="Lipid_A_modif_metabolic_enz"/>
</dbReference>
<comment type="catalytic activity">
    <reaction evidence="30">
        <text>4alpha-carboxyzymosterol + NADP(+) = zymosterone + CO2 + NADPH</text>
        <dbReference type="Rhea" id="RHEA:33455"/>
        <dbReference type="ChEBI" id="CHEBI:16526"/>
        <dbReference type="ChEBI" id="CHEBI:52386"/>
        <dbReference type="ChEBI" id="CHEBI:57783"/>
        <dbReference type="ChEBI" id="CHEBI:58349"/>
        <dbReference type="ChEBI" id="CHEBI:143575"/>
    </reaction>
    <physiologicalReaction direction="left-to-right" evidence="30">
        <dbReference type="Rhea" id="RHEA:33456"/>
    </physiologicalReaction>
</comment>
<evidence type="ECO:0000256" key="21">
    <source>
        <dbReference type="ARBA" id="ARBA00050270"/>
    </source>
</evidence>
<evidence type="ECO:0000256" key="12">
    <source>
        <dbReference type="ARBA" id="ARBA00022989"/>
    </source>
</evidence>
<comment type="similarity">
    <text evidence="3 34">Belongs to the 3-beta-HSD family.</text>
</comment>
<dbReference type="GO" id="GO:0005789">
    <property type="term" value="C:endoplasmic reticulum membrane"/>
    <property type="evidence" value="ECO:0007669"/>
    <property type="project" value="UniProtKB-SubCell"/>
</dbReference>